<organism evidence="5 6">
    <name type="scientific">Mycena alexandri</name>
    <dbReference type="NCBI Taxonomy" id="1745969"/>
    <lineage>
        <taxon>Eukaryota</taxon>
        <taxon>Fungi</taxon>
        <taxon>Dikarya</taxon>
        <taxon>Basidiomycota</taxon>
        <taxon>Agaricomycotina</taxon>
        <taxon>Agaricomycetes</taxon>
        <taxon>Agaricomycetidae</taxon>
        <taxon>Agaricales</taxon>
        <taxon>Marasmiineae</taxon>
        <taxon>Mycenaceae</taxon>
        <taxon>Mycena</taxon>
    </lineage>
</organism>
<evidence type="ECO:0000256" key="1">
    <source>
        <dbReference type="ARBA" id="ARBA00004141"/>
    </source>
</evidence>
<accession>A0AAD6SAL4</accession>
<keyword evidence="4" id="KW-0472">Membrane</keyword>
<evidence type="ECO:0000256" key="4">
    <source>
        <dbReference type="ARBA" id="ARBA00023136"/>
    </source>
</evidence>
<keyword evidence="2" id="KW-0812">Transmembrane</keyword>
<evidence type="ECO:0000313" key="6">
    <source>
        <dbReference type="Proteomes" id="UP001218188"/>
    </source>
</evidence>
<keyword evidence="6" id="KW-1185">Reference proteome</keyword>
<sequence length="74" mass="7605">GVLYLVAQLVSSAFAGGLLRASFSLERMVEVAGGGCKLARVTGSITPAQVFVIETSCSTALLFVGFGIGLDPRQ</sequence>
<dbReference type="Gene3D" id="1.20.1080.10">
    <property type="entry name" value="Glycerol uptake facilitator protein"/>
    <property type="match status" value="1"/>
</dbReference>
<reference evidence="5" key="1">
    <citation type="submission" date="2023-03" db="EMBL/GenBank/DDBJ databases">
        <title>Massive genome expansion in bonnet fungi (Mycena s.s.) driven by repeated elements and novel gene families across ecological guilds.</title>
        <authorList>
            <consortium name="Lawrence Berkeley National Laboratory"/>
            <person name="Harder C.B."/>
            <person name="Miyauchi S."/>
            <person name="Viragh M."/>
            <person name="Kuo A."/>
            <person name="Thoen E."/>
            <person name="Andreopoulos B."/>
            <person name="Lu D."/>
            <person name="Skrede I."/>
            <person name="Drula E."/>
            <person name="Henrissat B."/>
            <person name="Morin E."/>
            <person name="Kohler A."/>
            <person name="Barry K."/>
            <person name="LaButti K."/>
            <person name="Morin E."/>
            <person name="Salamov A."/>
            <person name="Lipzen A."/>
            <person name="Mereny Z."/>
            <person name="Hegedus B."/>
            <person name="Baldrian P."/>
            <person name="Stursova M."/>
            <person name="Weitz H."/>
            <person name="Taylor A."/>
            <person name="Grigoriev I.V."/>
            <person name="Nagy L.G."/>
            <person name="Martin F."/>
            <person name="Kauserud H."/>
        </authorList>
    </citation>
    <scope>NUCLEOTIDE SEQUENCE</scope>
    <source>
        <strain evidence="5">CBHHK200</strain>
    </source>
</reference>
<dbReference type="EMBL" id="JARJCM010000204">
    <property type="protein sequence ID" value="KAJ7022765.1"/>
    <property type="molecule type" value="Genomic_DNA"/>
</dbReference>
<evidence type="ECO:0000313" key="5">
    <source>
        <dbReference type="EMBL" id="KAJ7022765.1"/>
    </source>
</evidence>
<keyword evidence="3" id="KW-1133">Transmembrane helix</keyword>
<evidence type="ECO:0000256" key="3">
    <source>
        <dbReference type="ARBA" id="ARBA00022989"/>
    </source>
</evidence>
<dbReference type="SUPFAM" id="SSF81338">
    <property type="entry name" value="Aquaporin-like"/>
    <property type="match status" value="1"/>
</dbReference>
<feature type="non-terminal residue" evidence="5">
    <location>
        <position position="1"/>
    </location>
</feature>
<dbReference type="AlphaFoldDB" id="A0AAD6SAL4"/>
<name>A0AAD6SAL4_9AGAR</name>
<proteinExistence type="predicted"/>
<comment type="caution">
    <text evidence="5">The sequence shown here is derived from an EMBL/GenBank/DDBJ whole genome shotgun (WGS) entry which is preliminary data.</text>
</comment>
<dbReference type="Proteomes" id="UP001218188">
    <property type="component" value="Unassembled WGS sequence"/>
</dbReference>
<dbReference type="GO" id="GO:0016020">
    <property type="term" value="C:membrane"/>
    <property type="evidence" value="ECO:0007669"/>
    <property type="project" value="UniProtKB-SubCell"/>
</dbReference>
<dbReference type="InterPro" id="IPR023271">
    <property type="entry name" value="Aquaporin-like"/>
</dbReference>
<gene>
    <name evidence="5" type="ORF">C8F04DRAFT_971137</name>
</gene>
<protein>
    <submittedName>
        <fullName evidence="5">Uncharacterized protein</fullName>
    </submittedName>
</protein>
<evidence type="ECO:0000256" key="2">
    <source>
        <dbReference type="ARBA" id="ARBA00022692"/>
    </source>
</evidence>
<comment type="subcellular location">
    <subcellularLocation>
        <location evidence="1">Membrane</location>
        <topology evidence="1">Multi-pass membrane protein</topology>
    </subcellularLocation>
</comment>